<evidence type="ECO:0000256" key="3">
    <source>
        <dbReference type="ARBA" id="ARBA00022989"/>
    </source>
</evidence>
<dbReference type="InterPro" id="IPR028082">
    <property type="entry name" value="Peripla_BP_I"/>
</dbReference>
<name>A0A974BRD0_XENLA</name>
<keyword evidence="5" id="KW-0675">Receptor</keyword>
<gene>
    <name evidence="8" type="ORF">XELAEV_18004479mg</name>
</gene>
<evidence type="ECO:0000256" key="1">
    <source>
        <dbReference type="ARBA" id="ARBA00004141"/>
    </source>
</evidence>
<keyword evidence="3" id="KW-1133">Transmembrane helix</keyword>
<dbReference type="InterPro" id="IPR001828">
    <property type="entry name" value="ANF_lig-bd_rcpt"/>
</dbReference>
<dbReference type="PANTHER" id="PTHR24061:SF564">
    <property type="entry name" value="METABOTROPIC GLUTAMATE RECEPTOR 1"/>
    <property type="match status" value="1"/>
</dbReference>
<accession>A0A974BRD0</accession>
<dbReference type="PANTHER" id="PTHR24061">
    <property type="entry name" value="CALCIUM-SENSING RECEPTOR-RELATED"/>
    <property type="match status" value="1"/>
</dbReference>
<dbReference type="InterPro" id="IPR000337">
    <property type="entry name" value="GPCR_3"/>
</dbReference>
<keyword evidence="4" id="KW-0472">Membrane</keyword>
<feature type="non-terminal residue" evidence="8">
    <location>
        <position position="1"/>
    </location>
</feature>
<evidence type="ECO:0000256" key="6">
    <source>
        <dbReference type="ARBA" id="ARBA00023180"/>
    </source>
</evidence>
<dbReference type="Pfam" id="PF01094">
    <property type="entry name" value="ANF_receptor"/>
    <property type="match status" value="1"/>
</dbReference>
<dbReference type="FunFam" id="3.40.50.2300:FF:000625">
    <property type="entry name" value="Uncharacterized protein"/>
    <property type="match status" value="1"/>
</dbReference>
<reference evidence="8" key="1">
    <citation type="submission" date="2016-05" db="EMBL/GenBank/DDBJ databases">
        <title>WGS assembly of Xenopus laevis.</title>
        <authorList>
            <person name="Session A."/>
            <person name="Uno Y."/>
            <person name="Kwon T."/>
            <person name="Chapman J."/>
            <person name="Toyoda A."/>
            <person name="Takahashi S."/>
            <person name="Fukui A."/>
            <person name="Hikosaka A."/>
            <person name="Putnam N."/>
            <person name="Stites J."/>
            <person name="Van Heeringen S."/>
            <person name="Quigley I."/>
            <person name="Heinz S."/>
            <person name="Hellsten U."/>
            <person name="Lyons J."/>
            <person name="Suzuki A."/>
            <person name="Kondo M."/>
            <person name="Ogino H."/>
            <person name="Ochi H."/>
            <person name="Bogdanovic O."/>
            <person name="Lister R."/>
            <person name="Georgiou G."/>
            <person name="Paranjpe S."/>
            <person name="Van Kruijsbergen I."/>
            <person name="Mozaffari S."/>
            <person name="Shu S."/>
            <person name="Schmutz J."/>
            <person name="Jenkins J."/>
            <person name="Grimwood J."/>
            <person name="Carlson J."/>
            <person name="Mitros T."/>
            <person name="Simakov O."/>
            <person name="Heald R."/>
            <person name="Miller K."/>
            <person name="Haudenschild C."/>
            <person name="Kuroki Y."/>
            <person name="Tanaka T."/>
            <person name="Michiue T."/>
            <person name="Watanabe M."/>
            <person name="Kinoshita T."/>
            <person name="Ohta Y."/>
            <person name="Mawaribuchi S."/>
            <person name="Suzuki Y."/>
            <person name="Haramoto Y."/>
            <person name="Yamamoto T."/>
            <person name="Takagi C."/>
            <person name="Kitzman J."/>
            <person name="Shendure J."/>
            <person name="Nakayama T."/>
            <person name="Izutsu Y."/>
            <person name="Robert J."/>
            <person name="Dichmann D."/>
            <person name="Flajnik M."/>
            <person name="Houston D."/>
            <person name="Marcotte E."/>
            <person name="Wallingford J."/>
            <person name="Ito Y."/>
            <person name="Asashima M."/>
            <person name="Ueno N."/>
            <person name="Matsuda Y."/>
            <person name="Jan Veenstra G."/>
            <person name="Fujiyama A."/>
            <person name="Harland R."/>
            <person name="Taira M."/>
            <person name="Rokhsar D.S."/>
        </authorList>
    </citation>
    <scope>NUCLEOTIDE SEQUENCE</scope>
    <source>
        <strain evidence="8">J</strain>
        <tissue evidence="8">Blood</tissue>
    </source>
</reference>
<dbReference type="GO" id="GO:0005886">
    <property type="term" value="C:plasma membrane"/>
    <property type="evidence" value="ECO:0007669"/>
    <property type="project" value="TreeGrafter"/>
</dbReference>
<dbReference type="SUPFAM" id="SSF53822">
    <property type="entry name" value="Periplasmic binding protein-like I"/>
    <property type="match status" value="1"/>
</dbReference>
<comment type="subcellular location">
    <subcellularLocation>
        <location evidence="1">Membrane</location>
        <topology evidence="1">Multi-pass membrane protein</topology>
    </subcellularLocation>
</comment>
<dbReference type="Gene3D" id="3.40.50.2300">
    <property type="match status" value="2"/>
</dbReference>
<dbReference type="Proteomes" id="UP000694892">
    <property type="component" value="Unassembled WGS sequence"/>
</dbReference>
<dbReference type="InterPro" id="IPR000068">
    <property type="entry name" value="GPCR_3_Ca_sens_rcpt-rel"/>
</dbReference>
<keyword evidence="6" id="KW-0325">Glycoprotein</keyword>
<keyword evidence="2" id="KW-0812">Transmembrane</keyword>
<evidence type="ECO:0000256" key="5">
    <source>
        <dbReference type="ARBA" id="ARBA00023170"/>
    </source>
</evidence>
<proteinExistence type="predicted"/>
<evidence type="ECO:0000256" key="4">
    <source>
        <dbReference type="ARBA" id="ARBA00023136"/>
    </source>
</evidence>
<feature type="domain" description="Receptor ligand binding region" evidence="7">
    <location>
        <begin position="74"/>
        <end position="403"/>
    </location>
</feature>
<dbReference type="GO" id="GO:0004930">
    <property type="term" value="F:G protein-coupled receptor activity"/>
    <property type="evidence" value="ECO:0007669"/>
    <property type="project" value="InterPro"/>
</dbReference>
<organism evidence="8">
    <name type="scientific">Xenopus laevis</name>
    <name type="common">African clawed frog</name>
    <dbReference type="NCBI Taxonomy" id="8355"/>
    <lineage>
        <taxon>Eukaryota</taxon>
        <taxon>Metazoa</taxon>
        <taxon>Chordata</taxon>
        <taxon>Craniata</taxon>
        <taxon>Vertebrata</taxon>
        <taxon>Euteleostomi</taxon>
        <taxon>Amphibia</taxon>
        <taxon>Batrachia</taxon>
        <taxon>Anura</taxon>
        <taxon>Pipoidea</taxon>
        <taxon>Pipidae</taxon>
        <taxon>Xenopodinae</taxon>
        <taxon>Xenopus</taxon>
        <taxon>Xenopus</taxon>
    </lineage>
</organism>
<protein>
    <recommendedName>
        <fullName evidence="7">Receptor ligand binding region domain-containing protein</fullName>
    </recommendedName>
</protein>
<dbReference type="EMBL" id="KV467251">
    <property type="protein sequence ID" value="OCT56738.1"/>
    <property type="molecule type" value="Genomic_DNA"/>
</dbReference>
<evidence type="ECO:0000259" key="7">
    <source>
        <dbReference type="Pfam" id="PF01094"/>
    </source>
</evidence>
<evidence type="ECO:0000256" key="2">
    <source>
        <dbReference type="ARBA" id="ARBA00022692"/>
    </source>
</evidence>
<dbReference type="AlphaFoldDB" id="A0A974BRD0"/>
<dbReference type="PRINTS" id="PR00248">
    <property type="entry name" value="GPCRMGR"/>
</dbReference>
<sequence length="436" mass="49491">IWVTPCSAELSGSDSQCRIHITKPKYEYKYIHDGDIIIGGVFSVNCGVRYISDNTGKYISLCINPVLDHYVEIQALIFTANEISKSPDLLPNITLGYHVYDSCTNPSLAIGSVLQILSGPGNVVPNYSCRDQGQIAGFIGDRSTVTSLPIAQLLSIYGYSQISYGASDPELNDRVQYPYYFSTRTNERVQHIAIAELVEHLGWTWVIILAVDDDHAERESQNLRNEINKHGACVDFIGTLTEDKDTNIRTLERIQKCTAEVVVLCGEGFHTIYLILLTEEMIKDKTFVLPVTWIPIYTRFLFNGCLEFIEIIAIYDEKKEFHAHVMAIEEDTLLKDILTIKASCLTHDKEKDELFHQVYRYEYSNCSRLKLKQEAFHPSYQVLKAVKGLAHAAHNLLATNHNKDIHKNFSGKEVTIEFMECKFEVANDLNSHQVRN</sequence>
<evidence type="ECO:0000313" key="8">
    <source>
        <dbReference type="EMBL" id="OCT56738.1"/>
    </source>
</evidence>